<reference evidence="4" key="1">
    <citation type="submission" date="2023-03" db="EMBL/GenBank/DDBJ databases">
        <title>Massive genome expansion in bonnet fungi (Mycena s.s.) driven by repeated elements and novel gene families across ecological guilds.</title>
        <authorList>
            <consortium name="Lawrence Berkeley National Laboratory"/>
            <person name="Harder C.B."/>
            <person name="Miyauchi S."/>
            <person name="Viragh M."/>
            <person name="Kuo A."/>
            <person name="Thoen E."/>
            <person name="Andreopoulos B."/>
            <person name="Lu D."/>
            <person name="Skrede I."/>
            <person name="Drula E."/>
            <person name="Henrissat B."/>
            <person name="Morin E."/>
            <person name="Kohler A."/>
            <person name="Barry K."/>
            <person name="LaButti K."/>
            <person name="Morin E."/>
            <person name="Salamov A."/>
            <person name="Lipzen A."/>
            <person name="Mereny Z."/>
            <person name="Hegedus B."/>
            <person name="Baldrian P."/>
            <person name="Stursova M."/>
            <person name="Weitz H."/>
            <person name="Taylor A."/>
            <person name="Grigoriev I.V."/>
            <person name="Nagy L.G."/>
            <person name="Martin F."/>
            <person name="Kauserud H."/>
        </authorList>
    </citation>
    <scope>NUCLEOTIDE SEQUENCE</scope>
    <source>
        <strain evidence="4">9284</strain>
    </source>
</reference>
<comment type="caution">
    <text evidence="4">The sequence shown here is derived from an EMBL/GenBank/DDBJ whole genome shotgun (WGS) entry which is preliminary data.</text>
</comment>
<feature type="compositionally biased region" description="Polar residues" evidence="1">
    <location>
        <begin position="296"/>
        <end position="310"/>
    </location>
</feature>
<feature type="transmembrane region" description="Helical" evidence="2">
    <location>
        <begin position="83"/>
        <end position="104"/>
    </location>
</feature>
<dbReference type="AlphaFoldDB" id="A0AAD7BQ01"/>
<feature type="transmembrane region" description="Helical" evidence="2">
    <location>
        <begin position="124"/>
        <end position="145"/>
    </location>
</feature>
<evidence type="ECO:0000259" key="3">
    <source>
        <dbReference type="Pfam" id="PF20152"/>
    </source>
</evidence>
<keyword evidence="5" id="KW-1185">Reference proteome</keyword>
<evidence type="ECO:0000256" key="1">
    <source>
        <dbReference type="SAM" id="MobiDB-lite"/>
    </source>
</evidence>
<dbReference type="Pfam" id="PF20152">
    <property type="entry name" value="DUF6534"/>
    <property type="match status" value="1"/>
</dbReference>
<protein>
    <recommendedName>
        <fullName evidence="3">DUF6534 domain-containing protein</fullName>
    </recommendedName>
</protein>
<dbReference type="Proteomes" id="UP001221142">
    <property type="component" value="Unassembled WGS sequence"/>
</dbReference>
<sequence length="323" mass="35907">MSSLSLTIGCLLIASWANIVLFTLEAVQAYTYFRRYPKDTCFNRVFVISALASDTMTVIACLSVNYLYLVTHWGSETYIQTQPSIFCIYILGTGITATIVQIWLTRMVFSLYVLTKQWIWPPIIVLFILAGLAGSSATAIYTFINTSYSGREAVVKFVTLWLSGCAAADIMITGLLVWTFRTLETDFVNTAELLHRLSLTSLRNGSITTLMTIINIVVFKLQPQTNAAVMIEMTIGRIYTLSMLANLNNRTNLAEQLRASAEKNLNTSSNLKFSSIKFSGFGTNPTKPERAYAAPGTTTMPQNSTIQMSESYLDPTRCRDSVV</sequence>
<evidence type="ECO:0000313" key="4">
    <source>
        <dbReference type="EMBL" id="KAJ7627266.1"/>
    </source>
</evidence>
<keyword evidence="2" id="KW-0812">Transmembrane</keyword>
<keyword evidence="2" id="KW-0472">Membrane</keyword>
<dbReference type="InterPro" id="IPR045339">
    <property type="entry name" value="DUF6534"/>
</dbReference>
<feature type="domain" description="DUF6534" evidence="3">
    <location>
        <begin position="166"/>
        <end position="251"/>
    </location>
</feature>
<dbReference type="EMBL" id="JARKIF010000011">
    <property type="protein sequence ID" value="KAJ7627266.1"/>
    <property type="molecule type" value="Genomic_DNA"/>
</dbReference>
<feature type="transmembrane region" description="Helical" evidence="2">
    <location>
        <begin position="157"/>
        <end position="180"/>
    </location>
</feature>
<keyword evidence="2" id="KW-1133">Transmembrane helix</keyword>
<gene>
    <name evidence="4" type="ORF">FB45DRAFT_920919</name>
</gene>
<organism evidence="4 5">
    <name type="scientific">Roridomyces roridus</name>
    <dbReference type="NCBI Taxonomy" id="1738132"/>
    <lineage>
        <taxon>Eukaryota</taxon>
        <taxon>Fungi</taxon>
        <taxon>Dikarya</taxon>
        <taxon>Basidiomycota</taxon>
        <taxon>Agaricomycotina</taxon>
        <taxon>Agaricomycetes</taxon>
        <taxon>Agaricomycetidae</taxon>
        <taxon>Agaricales</taxon>
        <taxon>Marasmiineae</taxon>
        <taxon>Mycenaceae</taxon>
        <taxon>Roridomyces</taxon>
    </lineage>
</organism>
<feature type="transmembrane region" description="Helical" evidence="2">
    <location>
        <begin position="45"/>
        <end position="71"/>
    </location>
</feature>
<evidence type="ECO:0000313" key="5">
    <source>
        <dbReference type="Proteomes" id="UP001221142"/>
    </source>
</evidence>
<dbReference type="PANTHER" id="PTHR40465:SF1">
    <property type="entry name" value="DUF6534 DOMAIN-CONTAINING PROTEIN"/>
    <property type="match status" value="1"/>
</dbReference>
<feature type="transmembrane region" description="Helical" evidence="2">
    <location>
        <begin position="200"/>
        <end position="221"/>
    </location>
</feature>
<accession>A0AAD7BQ01</accession>
<name>A0AAD7BQ01_9AGAR</name>
<evidence type="ECO:0000256" key="2">
    <source>
        <dbReference type="SAM" id="Phobius"/>
    </source>
</evidence>
<feature type="region of interest" description="Disordered" evidence="1">
    <location>
        <begin position="287"/>
        <end position="323"/>
    </location>
</feature>
<proteinExistence type="predicted"/>
<dbReference type="PANTHER" id="PTHR40465">
    <property type="entry name" value="CHROMOSOME 1, WHOLE GENOME SHOTGUN SEQUENCE"/>
    <property type="match status" value="1"/>
</dbReference>